<name>A0A6C0JL51_9ZZZZ</name>
<dbReference type="PROSITE" id="PS51873">
    <property type="entry name" value="TRIAD"/>
    <property type="match status" value="1"/>
</dbReference>
<reference evidence="9" key="1">
    <citation type="journal article" date="2020" name="Nature">
        <title>Giant virus diversity and host interactions through global metagenomics.</title>
        <authorList>
            <person name="Schulz F."/>
            <person name="Roux S."/>
            <person name="Paez-Espino D."/>
            <person name="Jungbluth S."/>
            <person name="Walsh D.A."/>
            <person name="Denef V.J."/>
            <person name="McMahon K.D."/>
            <person name="Konstantinidis K.T."/>
            <person name="Eloe-Fadrosh E.A."/>
            <person name="Kyrpides N.C."/>
            <person name="Woyke T."/>
        </authorList>
    </citation>
    <scope>NUCLEOTIDE SEQUENCE</scope>
    <source>
        <strain evidence="9">GVMAG-M-3300027747-57</strain>
    </source>
</reference>
<dbReference type="GO" id="GO:0004842">
    <property type="term" value="F:ubiquitin-protein transferase activity"/>
    <property type="evidence" value="ECO:0007669"/>
    <property type="project" value="InterPro"/>
</dbReference>
<keyword evidence="2" id="KW-0479">Metal-binding</keyword>
<dbReference type="InterPro" id="IPR044066">
    <property type="entry name" value="TRIAD_supradom"/>
</dbReference>
<keyword evidence="4" id="KW-0863">Zinc-finger</keyword>
<evidence type="ECO:0000256" key="3">
    <source>
        <dbReference type="ARBA" id="ARBA00022737"/>
    </source>
</evidence>
<dbReference type="GO" id="GO:0016567">
    <property type="term" value="P:protein ubiquitination"/>
    <property type="evidence" value="ECO:0007669"/>
    <property type="project" value="InterPro"/>
</dbReference>
<keyword evidence="1" id="KW-0808">Transferase</keyword>
<keyword evidence="5" id="KW-0833">Ubl conjugation pathway</keyword>
<dbReference type="GO" id="GO:0008270">
    <property type="term" value="F:zinc ion binding"/>
    <property type="evidence" value="ECO:0007669"/>
    <property type="project" value="UniProtKB-KW"/>
</dbReference>
<dbReference type="PANTHER" id="PTHR11685">
    <property type="entry name" value="RBR FAMILY RING FINGER AND IBR DOMAIN-CONTAINING"/>
    <property type="match status" value="1"/>
</dbReference>
<dbReference type="SUPFAM" id="SSF57850">
    <property type="entry name" value="RING/U-box"/>
    <property type="match status" value="1"/>
</dbReference>
<feature type="domain" description="RING-type" evidence="8">
    <location>
        <begin position="1"/>
        <end position="255"/>
    </location>
</feature>
<dbReference type="Gene3D" id="1.20.120.1750">
    <property type="match status" value="1"/>
</dbReference>
<evidence type="ECO:0000313" key="9">
    <source>
        <dbReference type="EMBL" id="QHU06329.1"/>
    </source>
</evidence>
<keyword evidence="3" id="KW-0677">Repeat</keyword>
<evidence type="ECO:0000256" key="6">
    <source>
        <dbReference type="ARBA" id="ARBA00022833"/>
    </source>
</evidence>
<evidence type="ECO:0000256" key="1">
    <source>
        <dbReference type="ARBA" id="ARBA00022679"/>
    </source>
</evidence>
<keyword evidence="7" id="KW-0175">Coiled coil</keyword>
<evidence type="ECO:0000259" key="8">
    <source>
        <dbReference type="PROSITE" id="PS51873"/>
    </source>
</evidence>
<keyword evidence="6" id="KW-0862">Zinc</keyword>
<dbReference type="EMBL" id="MN740431">
    <property type="protein sequence ID" value="QHU06329.1"/>
    <property type="molecule type" value="Genomic_DNA"/>
</dbReference>
<feature type="coiled-coil region" evidence="7">
    <location>
        <begin position="95"/>
        <end position="143"/>
    </location>
</feature>
<sequence>MTTVCQICDYNINQSTRKLIACPYCGFDACKSCCETYVLGESTVKCMNSSCGREWTRQFIKSVFTATFINGKLKKHQEQLLFDNERSLLPATQPLVERQIKIEEYEETLKKLYDKIRELNAKKREKQARLRRLQNRTEPLERAEFVRACPDEECRGFLSTQWKCGLCQKWACPDCHEIKGLDRDIAHECNPDNVATARLLANDTKPCPKCRTGIFKIDGCDNMWCTQCHTAFNWRTGRIESVVHNPHYFEWLRRNGNEVPRNPGDIPCRNELTHHIYTEIRHLLDHTSNRRNPLSKACDSLLNKIIRNTLHLRYYTIPSYSPGDRVRRNEEIRIRYLRNRITEKEFKITLQRTQKKIDKYTEIHNVLDILLTTVTDIIFRFQQNLNQNTRNGSCDWSMAILEEIDPIVDYSNECLREISKTYSSKLIQFSNEIATKDKNYR</sequence>
<evidence type="ECO:0000256" key="2">
    <source>
        <dbReference type="ARBA" id="ARBA00022723"/>
    </source>
</evidence>
<proteinExistence type="predicted"/>
<dbReference type="AlphaFoldDB" id="A0A6C0JL51"/>
<protein>
    <recommendedName>
        <fullName evidence="8">RING-type domain-containing protein</fullName>
    </recommendedName>
</protein>
<evidence type="ECO:0000256" key="7">
    <source>
        <dbReference type="SAM" id="Coils"/>
    </source>
</evidence>
<organism evidence="9">
    <name type="scientific">viral metagenome</name>
    <dbReference type="NCBI Taxonomy" id="1070528"/>
    <lineage>
        <taxon>unclassified sequences</taxon>
        <taxon>metagenomes</taxon>
        <taxon>organismal metagenomes</taxon>
    </lineage>
</organism>
<evidence type="ECO:0000256" key="4">
    <source>
        <dbReference type="ARBA" id="ARBA00022771"/>
    </source>
</evidence>
<accession>A0A6C0JL51</accession>
<dbReference type="CDD" id="cd20336">
    <property type="entry name" value="Rcat_RBR"/>
    <property type="match status" value="1"/>
</dbReference>
<dbReference type="InterPro" id="IPR031127">
    <property type="entry name" value="E3_UB_ligase_RBR"/>
</dbReference>
<evidence type="ECO:0000256" key="5">
    <source>
        <dbReference type="ARBA" id="ARBA00022786"/>
    </source>
</evidence>